<evidence type="ECO:0000256" key="7">
    <source>
        <dbReference type="RuleBase" id="RU003872"/>
    </source>
</evidence>
<organism evidence="10">
    <name type="scientific">Archaeoglobus fulgidus</name>
    <dbReference type="NCBI Taxonomy" id="2234"/>
    <lineage>
        <taxon>Archaea</taxon>
        <taxon>Methanobacteriati</taxon>
        <taxon>Methanobacteriota</taxon>
        <taxon>Archaeoglobi</taxon>
        <taxon>Archaeoglobales</taxon>
        <taxon>Archaeoglobaceae</taxon>
        <taxon>Archaeoglobus</taxon>
    </lineage>
</organism>
<evidence type="ECO:0000256" key="2">
    <source>
        <dbReference type="ARBA" id="ARBA00022730"/>
    </source>
</evidence>
<dbReference type="InterPro" id="IPR012340">
    <property type="entry name" value="NA-bd_OB-fold"/>
</dbReference>
<dbReference type="GO" id="GO:0003735">
    <property type="term" value="F:structural constituent of ribosome"/>
    <property type="evidence" value="ECO:0007669"/>
    <property type="project" value="UniProtKB-UniRule"/>
</dbReference>
<evidence type="ECO:0000256" key="6">
    <source>
        <dbReference type="HAMAP-Rule" id="MF_01345"/>
    </source>
</evidence>
<dbReference type="PANTHER" id="PTHR10744">
    <property type="entry name" value="40S RIBOSOMAL PROTEIN S11 FAMILY MEMBER"/>
    <property type="match status" value="1"/>
</dbReference>
<accession>A0A7C3VB79</accession>
<dbReference type="NCBIfam" id="NF006345">
    <property type="entry name" value="PRK08572.1"/>
    <property type="match status" value="1"/>
</dbReference>
<dbReference type="GO" id="GO:0006412">
    <property type="term" value="P:translation"/>
    <property type="evidence" value="ECO:0007669"/>
    <property type="project" value="UniProtKB-UniRule"/>
</dbReference>
<reference evidence="10" key="1">
    <citation type="journal article" date="2020" name="mSystems">
        <title>Genome- and Community-Level Interaction Insights into Carbon Utilization and Element Cycling Functions of Hydrothermarchaeota in Hydrothermal Sediment.</title>
        <authorList>
            <person name="Zhou Z."/>
            <person name="Liu Y."/>
            <person name="Xu W."/>
            <person name="Pan J."/>
            <person name="Luo Z.H."/>
            <person name="Li M."/>
        </authorList>
    </citation>
    <scope>NUCLEOTIDE SEQUENCE [LARGE SCALE GENOMIC DNA]</scope>
    <source>
        <strain evidence="8">SpSt-12</strain>
        <strain evidence="10">SpSt-38</strain>
        <strain evidence="9">SpSt-87</strain>
    </source>
</reference>
<evidence type="ECO:0000256" key="5">
    <source>
        <dbReference type="ARBA" id="ARBA00023274"/>
    </source>
</evidence>
<evidence type="ECO:0000313" key="9">
    <source>
        <dbReference type="EMBL" id="HFW33151.1"/>
    </source>
</evidence>
<dbReference type="AlphaFoldDB" id="A0A7C3VB79"/>
<dbReference type="EMBL" id="DTLB01000052">
    <property type="protein sequence ID" value="HFW33151.1"/>
    <property type="molecule type" value="Genomic_DNA"/>
</dbReference>
<comment type="subunit">
    <text evidence="6">Part of the 30S ribosomal subunit.</text>
</comment>
<evidence type="ECO:0000313" key="10">
    <source>
        <dbReference type="EMBL" id="HGF87261.1"/>
    </source>
</evidence>
<keyword evidence="4 6" id="KW-0689">Ribosomal protein</keyword>
<dbReference type="InterPro" id="IPR000266">
    <property type="entry name" value="Ribosomal_uS17"/>
</dbReference>
<comment type="similarity">
    <text evidence="1 6 7">Belongs to the universal ribosomal protein uS17 family.</text>
</comment>
<keyword evidence="3 6" id="KW-0694">RNA-binding</keyword>
<sequence>MRDIGIDVKTPERKCEDKNCPFHGTLSVRGQLLRGKVVKTYGKTAVIERELIRYVPKFERYMKKRSKLHAHNPECIRAKPGDTVTIGECRPISKTKSFVILEVVGNEGDKS</sequence>
<proteinExistence type="inferred from homology"/>
<dbReference type="PROSITE" id="PS00056">
    <property type="entry name" value="RIBOSOMAL_S17"/>
    <property type="match status" value="1"/>
</dbReference>
<gene>
    <name evidence="6" type="primary">rps17</name>
    <name evidence="8" type="ORF">ENN70_01285</name>
    <name evidence="10" type="ORF">ENR21_02305</name>
    <name evidence="9" type="ORF">ENW66_09440</name>
</gene>
<dbReference type="PANTHER" id="PTHR10744:SF9">
    <property type="entry name" value="40S RIBOSOMAL PROTEIN S11-RELATED"/>
    <property type="match status" value="1"/>
</dbReference>
<dbReference type="InterPro" id="IPR028333">
    <property type="entry name" value="Ribosomal_uS17_arc/euk"/>
</dbReference>
<keyword evidence="2 6" id="KW-0699">rRNA-binding</keyword>
<name>A0A7C3VB79_ARCFL</name>
<keyword evidence="5 6" id="KW-0687">Ribonucleoprotein</keyword>
<dbReference type="Pfam" id="PF00366">
    <property type="entry name" value="Ribosomal_S17"/>
    <property type="match status" value="1"/>
</dbReference>
<dbReference type="PRINTS" id="PR00973">
    <property type="entry name" value="RIBOSOMALS17"/>
</dbReference>
<dbReference type="EMBL" id="DSQD01000071">
    <property type="protein sequence ID" value="HGF87261.1"/>
    <property type="molecule type" value="Genomic_DNA"/>
</dbReference>
<dbReference type="GO" id="GO:0022627">
    <property type="term" value="C:cytosolic small ribosomal subunit"/>
    <property type="evidence" value="ECO:0007669"/>
    <property type="project" value="UniProtKB-UniRule"/>
</dbReference>
<dbReference type="SUPFAM" id="SSF50249">
    <property type="entry name" value="Nucleic acid-binding proteins"/>
    <property type="match status" value="1"/>
</dbReference>
<comment type="caution">
    <text evidence="10">The sequence shown here is derived from an EMBL/GenBank/DDBJ whole genome shotgun (WGS) entry which is preliminary data.</text>
</comment>
<dbReference type="CDD" id="cd00364">
    <property type="entry name" value="Ribosomal_uS17"/>
    <property type="match status" value="1"/>
</dbReference>
<evidence type="ECO:0000256" key="3">
    <source>
        <dbReference type="ARBA" id="ARBA00022884"/>
    </source>
</evidence>
<dbReference type="GO" id="GO:0019843">
    <property type="term" value="F:rRNA binding"/>
    <property type="evidence" value="ECO:0007669"/>
    <property type="project" value="UniProtKB-UniRule"/>
</dbReference>
<comment type="function">
    <text evidence="6">One of the primary rRNA binding proteins, it binds specifically to the 5'-end of 16S ribosomal RNA.</text>
</comment>
<evidence type="ECO:0000256" key="4">
    <source>
        <dbReference type="ARBA" id="ARBA00022980"/>
    </source>
</evidence>
<dbReference type="InterPro" id="IPR019979">
    <property type="entry name" value="Ribosomal_uS17_CS"/>
</dbReference>
<protein>
    <recommendedName>
        <fullName evidence="6">Small ribosomal subunit protein uS17</fullName>
    </recommendedName>
</protein>
<evidence type="ECO:0000256" key="1">
    <source>
        <dbReference type="ARBA" id="ARBA00010254"/>
    </source>
</evidence>
<dbReference type="EMBL" id="DSCQ01000019">
    <property type="protein sequence ID" value="HET20750.1"/>
    <property type="molecule type" value="Genomic_DNA"/>
</dbReference>
<dbReference type="InterPro" id="IPR019978">
    <property type="entry name" value="Ribosomal_uS17_archaeal"/>
</dbReference>
<dbReference type="NCBIfam" id="TIGR03630">
    <property type="entry name" value="uS17_arch"/>
    <property type="match status" value="1"/>
</dbReference>
<dbReference type="Gene3D" id="2.40.50.1000">
    <property type="match status" value="1"/>
</dbReference>
<dbReference type="HAMAP" id="MF_01345_A">
    <property type="entry name" value="Ribosomal_uS17_A"/>
    <property type="match status" value="1"/>
</dbReference>
<evidence type="ECO:0000313" key="8">
    <source>
        <dbReference type="EMBL" id="HET20750.1"/>
    </source>
</evidence>